<feature type="non-terminal residue" evidence="2">
    <location>
        <position position="1"/>
    </location>
</feature>
<organism evidence="2">
    <name type="scientific">marine sediment metagenome</name>
    <dbReference type="NCBI Taxonomy" id="412755"/>
    <lineage>
        <taxon>unclassified sequences</taxon>
        <taxon>metagenomes</taxon>
        <taxon>ecological metagenomes</taxon>
    </lineage>
</organism>
<evidence type="ECO:0000256" key="1">
    <source>
        <dbReference type="SAM" id="Coils"/>
    </source>
</evidence>
<evidence type="ECO:0000313" key="2">
    <source>
        <dbReference type="EMBL" id="KKK89736.1"/>
    </source>
</evidence>
<accession>A0A0F9BZ71</accession>
<comment type="caution">
    <text evidence="2">The sequence shown here is derived from an EMBL/GenBank/DDBJ whole genome shotgun (WGS) entry which is preliminary data.</text>
</comment>
<keyword evidence="1" id="KW-0175">Coiled coil</keyword>
<sequence>PAFDSLYASIQAGNAFNSQIAAEDPEGFQLENYVENVIPKPKNINEKIWKEIQFAANIEEEIINAKERFENYKVKIDTVNQNIEEIKNNITKYKNNLKKFDNERKALLELNEKLLSSEEETLKKLKKRIFEIVNSILIELADENIGALDFDEKGNLVFINSAFKNEEKKDFEDKKITYKDSKKKLTPGILRKIDLAFSLAFLFINRGNLLRPLNILVIDSLSYLDIKDIGLVLGDLATKTDYQILVFNTEKPQNITEKSSKIVEIIRNPLMRKPDAVKNITKNASITRFL</sequence>
<name>A0A0F9BZ71_9ZZZZ</name>
<gene>
    <name evidence="2" type="ORF">LCGC14_2730120</name>
</gene>
<dbReference type="AlphaFoldDB" id="A0A0F9BZ71"/>
<proteinExistence type="predicted"/>
<protein>
    <submittedName>
        <fullName evidence="2">Uncharacterized protein</fullName>
    </submittedName>
</protein>
<feature type="coiled-coil region" evidence="1">
    <location>
        <begin position="55"/>
        <end position="128"/>
    </location>
</feature>
<reference evidence="2" key="1">
    <citation type="journal article" date="2015" name="Nature">
        <title>Complex archaea that bridge the gap between prokaryotes and eukaryotes.</title>
        <authorList>
            <person name="Spang A."/>
            <person name="Saw J.H."/>
            <person name="Jorgensen S.L."/>
            <person name="Zaremba-Niedzwiedzka K."/>
            <person name="Martijn J."/>
            <person name="Lind A.E."/>
            <person name="van Eijk R."/>
            <person name="Schleper C."/>
            <person name="Guy L."/>
            <person name="Ettema T.J."/>
        </authorList>
    </citation>
    <scope>NUCLEOTIDE SEQUENCE</scope>
</reference>
<dbReference type="EMBL" id="LAZR01049401">
    <property type="protein sequence ID" value="KKK89736.1"/>
    <property type="molecule type" value="Genomic_DNA"/>
</dbReference>